<keyword evidence="6" id="KW-0648">Protein biosynthesis</keyword>
<dbReference type="GO" id="GO:0005829">
    <property type="term" value="C:cytosol"/>
    <property type="evidence" value="ECO:0007669"/>
    <property type="project" value="TreeGrafter"/>
</dbReference>
<evidence type="ECO:0000313" key="6">
    <source>
        <dbReference type="EMBL" id="VAW85645.1"/>
    </source>
</evidence>
<sequence>MRAFFAAREVLEVETPVLSRAALSDPAIESFSTCGRDYHLHTSPEFPMKRLLASGCGAIYQICKVFRQEESGRRHNPEFTLLEWYRPGWNHQQLMVEVESVVLTLLAPYREFSSSETMTYQHAFLQYAGVDPFVATVDELKLCSDRLGIVTSWDVGDMTRDGWLDLILSHAIEPHLGRGQLTFLCDYPPSQAALATIRPGNPDVAERFELYLEGVELANGFHELVDALEQRRRFEEDIAQRRELGLAQNPLDEAFLSALSSGMPPSAGVALGVDRLVMLACGVDSIEKVISFDFAKA</sequence>
<dbReference type="InterPro" id="IPR006195">
    <property type="entry name" value="aa-tRNA-synth_II"/>
</dbReference>
<dbReference type="PROSITE" id="PS50862">
    <property type="entry name" value="AA_TRNA_LIGASE_II"/>
    <property type="match status" value="1"/>
</dbReference>
<organism evidence="6">
    <name type="scientific">hydrothermal vent metagenome</name>
    <dbReference type="NCBI Taxonomy" id="652676"/>
    <lineage>
        <taxon>unclassified sequences</taxon>
        <taxon>metagenomes</taxon>
        <taxon>ecological metagenomes</taxon>
    </lineage>
</organism>
<keyword evidence="4" id="KW-0067">ATP-binding</keyword>
<dbReference type="InterPro" id="IPR045864">
    <property type="entry name" value="aa-tRNA-synth_II/BPL/LPL"/>
</dbReference>
<dbReference type="SUPFAM" id="SSF55681">
    <property type="entry name" value="Class II aaRS and biotin synthetases"/>
    <property type="match status" value="1"/>
</dbReference>
<evidence type="ECO:0000259" key="5">
    <source>
        <dbReference type="PROSITE" id="PS50862"/>
    </source>
</evidence>
<keyword evidence="3" id="KW-0547">Nucleotide-binding</keyword>
<name>A0A3B0YX68_9ZZZZ</name>
<evidence type="ECO:0000256" key="2">
    <source>
        <dbReference type="ARBA" id="ARBA00022598"/>
    </source>
</evidence>
<dbReference type="FunFam" id="3.30.930.10:FF:000017">
    <property type="entry name" value="Elongation factor P--(R)-beta-lysine ligase"/>
    <property type="match status" value="1"/>
</dbReference>
<proteinExistence type="predicted"/>
<dbReference type="PANTHER" id="PTHR42918:SF6">
    <property type="entry name" value="ELONGATION FACTOR P--(R)-BETA-LYSINE LIGASE"/>
    <property type="match status" value="1"/>
</dbReference>
<evidence type="ECO:0000256" key="3">
    <source>
        <dbReference type="ARBA" id="ARBA00022741"/>
    </source>
</evidence>
<gene>
    <name evidence="6" type="ORF">MNBD_GAMMA18-375</name>
</gene>
<dbReference type="GO" id="GO:0006430">
    <property type="term" value="P:lysyl-tRNA aminoacylation"/>
    <property type="evidence" value="ECO:0007669"/>
    <property type="project" value="InterPro"/>
</dbReference>
<evidence type="ECO:0000256" key="4">
    <source>
        <dbReference type="ARBA" id="ARBA00022840"/>
    </source>
</evidence>
<dbReference type="GO" id="GO:0004824">
    <property type="term" value="F:lysine-tRNA ligase activity"/>
    <property type="evidence" value="ECO:0007669"/>
    <property type="project" value="InterPro"/>
</dbReference>
<keyword evidence="6" id="KW-0251">Elongation factor</keyword>
<reference evidence="6" key="1">
    <citation type="submission" date="2018-06" db="EMBL/GenBank/DDBJ databases">
        <authorList>
            <person name="Zhirakovskaya E."/>
        </authorList>
    </citation>
    <scope>NUCLEOTIDE SEQUENCE</scope>
</reference>
<protein>
    <submittedName>
        <fullName evidence="6">Translation elongation factor P Lys34--(R)-beta-lysine ligase</fullName>
    </submittedName>
</protein>
<dbReference type="GO" id="GO:0000049">
    <property type="term" value="F:tRNA binding"/>
    <property type="evidence" value="ECO:0007669"/>
    <property type="project" value="TreeGrafter"/>
</dbReference>
<dbReference type="PANTHER" id="PTHR42918">
    <property type="entry name" value="LYSYL-TRNA SYNTHETASE"/>
    <property type="match status" value="1"/>
</dbReference>
<dbReference type="InterPro" id="IPR018149">
    <property type="entry name" value="Lys-tRNA-synth_II_C"/>
</dbReference>
<dbReference type="EMBL" id="UOFP01000103">
    <property type="protein sequence ID" value="VAW85645.1"/>
    <property type="molecule type" value="Genomic_DNA"/>
</dbReference>
<dbReference type="GO" id="GO:0003746">
    <property type="term" value="F:translation elongation factor activity"/>
    <property type="evidence" value="ECO:0007669"/>
    <property type="project" value="UniProtKB-KW"/>
</dbReference>
<dbReference type="NCBIfam" id="TIGR00462">
    <property type="entry name" value="genX"/>
    <property type="match status" value="1"/>
</dbReference>
<dbReference type="InterPro" id="IPR004525">
    <property type="entry name" value="EpmA"/>
</dbReference>
<dbReference type="Pfam" id="PF00152">
    <property type="entry name" value="tRNA-synt_2"/>
    <property type="match status" value="1"/>
</dbReference>
<comment type="subunit">
    <text evidence="1">Homodimer.</text>
</comment>
<accession>A0A3B0YX68</accession>
<feature type="domain" description="Aminoacyl-transfer RNA synthetases class-II family profile" evidence="5">
    <location>
        <begin position="1"/>
        <end position="279"/>
    </location>
</feature>
<keyword evidence="2 6" id="KW-0436">Ligase</keyword>
<dbReference type="Gene3D" id="3.30.930.10">
    <property type="entry name" value="Bira Bifunctional Protein, Domain 2"/>
    <property type="match status" value="1"/>
</dbReference>
<dbReference type="GO" id="GO:0005524">
    <property type="term" value="F:ATP binding"/>
    <property type="evidence" value="ECO:0007669"/>
    <property type="project" value="UniProtKB-KW"/>
</dbReference>
<dbReference type="PRINTS" id="PR00982">
    <property type="entry name" value="TRNASYNTHLYS"/>
</dbReference>
<dbReference type="NCBIfam" id="NF006828">
    <property type="entry name" value="PRK09350.1"/>
    <property type="match status" value="1"/>
</dbReference>
<dbReference type="AlphaFoldDB" id="A0A3B0YX68"/>
<dbReference type="InterPro" id="IPR004364">
    <property type="entry name" value="Aa-tRNA-synt_II"/>
</dbReference>
<evidence type="ECO:0000256" key="1">
    <source>
        <dbReference type="ARBA" id="ARBA00011738"/>
    </source>
</evidence>